<feature type="domain" description="Mammalian cell entry C-terminal" evidence="3">
    <location>
        <begin position="128"/>
        <end position="296"/>
    </location>
</feature>
<dbReference type="Proteomes" id="UP001364211">
    <property type="component" value="Unassembled WGS sequence"/>
</dbReference>
<evidence type="ECO:0000313" key="4">
    <source>
        <dbReference type="EMBL" id="MEJ8279433.1"/>
    </source>
</evidence>
<dbReference type="InterPro" id="IPR024516">
    <property type="entry name" value="Mce_C"/>
</dbReference>
<protein>
    <submittedName>
        <fullName evidence="4">MCE family protein</fullName>
    </submittedName>
</protein>
<dbReference type="InterPro" id="IPR005693">
    <property type="entry name" value="Mce"/>
</dbReference>
<dbReference type="Pfam" id="PF11887">
    <property type="entry name" value="Mce4_CUP1"/>
    <property type="match status" value="1"/>
</dbReference>
<accession>A0ABU8T660</accession>
<feature type="compositionally biased region" description="Pro residues" evidence="1">
    <location>
        <begin position="381"/>
        <end position="391"/>
    </location>
</feature>
<comment type="caution">
    <text evidence="4">The sequence shown here is derived from an EMBL/GenBank/DDBJ whole genome shotgun (WGS) entry which is preliminary data.</text>
</comment>
<feature type="region of interest" description="Disordered" evidence="1">
    <location>
        <begin position="373"/>
        <end position="433"/>
    </location>
</feature>
<dbReference type="EMBL" id="JBBJUP010000007">
    <property type="protein sequence ID" value="MEJ8279433.1"/>
    <property type="molecule type" value="Genomic_DNA"/>
</dbReference>
<dbReference type="NCBIfam" id="TIGR00996">
    <property type="entry name" value="Mtu_fam_mce"/>
    <property type="match status" value="1"/>
</dbReference>
<organism evidence="4 5">
    <name type="scientific">Pseudonocardia spirodelae</name>
    <dbReference type="NCBI Taxonomy" id="3133431"/>
    <lineage>
        <taxon>Bacteria</taxon>
        <taxon>Bacillati</taxon>
        <taxon>Actinomycetota</taxon>
        <taxon>Actinomycetes</taxon>
        <taxon>Pseudonocardiales</taxon>
        <taxon>Pseudonocardiaceae</taxon>
        <taxon>Pseudonocardia</taxon>
    </lineage>
</organism>
<dbReference type="PROSITE" id="PS51257">
    <property type="entry name" value="PROKAR_LIPOPROTEIN"/>
    <property type="match status" value="1"/>
</dbReference>
<name>A0ABU8T660_9PSEU</name>
<evidence type="ECO:0000259" key="2">
    <source>
        <dbReference type="Pfam" id="PF02470"/>
    </source>
</evidence>
<evidence type="ECO:0000313" key="5">
    <source>
        <dbReference type="Proteomes" id="UP001364211"/>
    </source>
</evidence>
<feature type="compositionally biased region" description="Pro residues" evidence="1">
    <location>
        <begin position="399"/>
        <end position="418"/>
    </location>
</feature>
<proteinExistence type="predicted"/>
<dbReference type="PANTHER" id="PTHR33371:SF15">
    <property type="entry name" value="LIPOPROTEIN LPRN"/>
    <property type="match status" value="1"/>
</dbReference>
<dbReference type="PANTHER" id="PTHR33371">
    <property type="entry name" value="INTERMEMBRANE PHOSPHOLIPID TRANSPORT SYSTEM BINDING PROTEIN MLAD-RELATED"/>
    <property type="match status" value="1"/>
</dbReference>
<sequence>MIGRSGRRALVGAVLAVGLLAISACDYRGINSIRLPGTVGAGDGAYTVTIRMRDVTNIVENAPVRVGDMAVGSVAGVAVDGWDAVVRVNLRDDVVLPANAVARAGQTSLLGAKHIELSAPSDVPPEGRLADGAVVPVERTAAFPSTEDVLASTALLLNGGGLEQIKTITAEVNRALGGREESARAALENLATFTQGLDRQKGDIIAAIEGLNRFSGTVARERDTLTGALDALPPALTTLEQERAQLVRTLESLGRFGDVASDVLNRSKDDLVGNLNDLQPSLRALADSGTSLTDSLRLLPTLVFPLDTVHNTFRGDYVSLYATIDLTLGTLDRTWLAGTPAEGSLVALENNLKAGRGVSGQVTDPLAGPLGLGGVVLAPDDPTPAPAPAAPPSETGPGATPPSPVAPPATPDPDPEAPSDPGLVGSLLGGGNS</sequence>
<dbReference type="RefSeq" id="WP_340289035.1">
    <property type="nucleotide sequence ID" value="NZ_JBBJUP010000007.1"/>
</dbReference>
<gene>
    <name evidence="4" type="ORF">WJX68_10870</name>
</gene>
<reference evidence="4 5" key="1">
    <citation type="submission" date="2024-03" db="EMBL/GenBank/DDBJ databases">
        <title>Draft genome sequence of Pseudonocardia sp. DW16-2.</title>
        <authorList>
            <person name="Duangmal K."/>
        </authorList>
    </citation>
    <scope>NUCLEOTIDE SEQUENCE [LARGE SCALE GENOMIC DNA]</scope>
    <source>
        <strain evidence="4 5">DW16-2</strain>
    </source>
</reference>
<evidence type="ECO:0000256" key="1">
    <source>
        <dbReference type="SAM" id="MobiDB-lite"/>
    </source>
</evidence>
<feature type="domain" description="Mce/MlaD" evidence="2">
    <location>
        <begin position="45"/>
        <end position="119"/>
    </location>
</feature>
<dbReference type="InterPro" id="IPR052336">
    <property type="entry name" value="MlaD_Phospholipid_Transporter"/>
</dbReference>
<keyword evidence="5" id="KW-1185">Reference proteome</keyword>
<evidence type="ECO:0000259" key="3">
    <source>
        <dbReference type="Pfam" id="PF11887"/>
    </source>
</evidence>
<dbReference type="Pfam" id="PF02470">
    <property type="entry name" value="MlaD"/>
    <property type="match status" value="1"/>
</dbReference>
<dbReference type="InterPro" id="IPR003399">
    <property type="entry name" value="Mce/MlaD"/>
</dbReference>